<organism evidence="1 2">
    <name type="scientific">Streptomyces brasiliscabiei</name>
    <dbReference type="NCBI Taxonomy" id="2736302"/>
    <lineage>
        <taxon>Bacteria</taxon>
        <taxon>Bacillati</taxon>
        <taxon>Actinomycetota</taxon>
        <taxon>Actinomycetes</taxon>
        <taxon>Kitasatosporales</taxon>
        <taxon>Streptomycetaceae</taxon>
        <taxon>Streptomyces</taxon>
    </lineage>
</organism>
<evidence type="ECO:0008006" key="3">
    <source>
        <dbReference type="Google" id="ProtNLM"/>
    </source>
</evidence>
<sequence length="144" mass="16000">MSRGAAVLLREERWLRLLFNASDAPWSKPLPGVSVKFPAYVTDGPFPFRLRSGHLLMLWSSHGEQGYAMGVAHSVSGLITGPWTQDEHALWPADGGHGMIFRLADGHLTLTLHQPNNTPDERAVVRRLVEHDTTITIEDVPTSR</sequence>
<gene>
    <name evidence="1" type="ORF">WB403_08135</name>
</gene>
<evidence type="ECO:0000313" key="1">
    <source>
        <dbReference type="EMBL" id="MEI5609131.1"/>
    </source>
</evidence>
<reference evidence="1 2" key="1">
    <citation type="submission" date="2024-03" db="EMBL/GenBank/DDBJ databases">
        <title>First Report of Pectobacterium brasiliscabiei causing potato scab in china.</title>
        <authorList>
            <person name="Handique U."/>
        </authorList>
    </citation>
    <scope>NUCLEOTIDE SEQUENCE [LARGE SCALE GENOMIC DNA]</scope>
    <source>
        <strain evidence="1 2">ZRIMU1503</strain>
    </source>
</reference>
<dbReference type="SUPFAM" id="SSF75005">
    <property type="entry name" value="Arabinanase/levansucrase/invertase"/>
    <property type="match status" value="1"/>
</dbReference>
<evidence type="ECO:0000313" key="2">
    <source>
        <dbReference type="Proteomes" id="UP001365781"/>
    </source>
</evidence>
<proteinExistence type="predicted"/>
<keyword evidence="2" id="KW-1185">Reference proteome</keyword>
<comment type="caution">
    <text evidence="1">The sequence shown here is derived from an EMBL/GenBank/DDBJ whole genome shotgun (WGS) entry which is preliminary data.</text>
</comment>
<dbReference type="RefSeq" id="WP_336539458.1">
    <property type="nucleotide sequence ID" value="NZ_JBBAYL010000015.1"/>
</dbReference>
<dbReference type="EMBL" id="JBBAYM010000004">
    <property type="protein sequence ID" value="MEI5609131.1"/>
    <property type="molecule type" value="Genomic_DNA"/>
</dbReference>
<accession>A0ABU8G9U9</accession>
<dbReference type="InterPro" id="IPR023296">
    <property type="entry name" value="Glyco_hydro_beta-prop_sf"/>
</dbReference>
<dbReference type="Gene3D" id="2.115.10.20">
    <property type="entry name" value="Glycosyl hydrolase domain, family 43"/>
    <property type="match status" value="1"/>
</dbReference>
<protein>
    <recommendedName>
        <fullName evidence="3">Glycoside hydrolase</fullName>
    </recommendedName>
</protein>
<dbReference type="Proteomes" id="UP001365781">
    <property type="component" value="Unassembled WGS sequence"/>
</dbReference>
<name>A0ABU8G9U9_9ACTN</name>